<protein>
    <submittedName>
        <fullName evidence="1">935_t:CDS:1</fullName>
    </submittedName>
</protein>
<feature type="non-terminal residue" evidence="1">
    <location>
        <position position="1"/>
    </location>
</feature>
<comment type="caution">
    <text evidence="1">The sequence shown here is derived from an EMBL/GenBank/DDBJ whole genome shotgun (WGS) entry which is preliminary data.</text>
</comment>
<sequence>TLTSVPTESNFYLYEANGGNYYFAILRFDKAFYYDLSVFECLTRSFIFVINNSTAVAIAGRIEASDTRQSNSYLINARYAQN</sequence>
<feature type="non-terminal residue" evidence="1">
    <location>
        <position position="82"/>
    </location>
</feature>
<gene>
    <name evidence="1" type="ORF">DHETER_LOCUS15560</name>
</gene>
<evidence type="ECO:0000313" key="2">
    <source>
        <dbReference type="Proteomes" id="UP000789702"/>
    </source>
</evidence>
<evidence type="ECO:0000313" key="1">
    <source>
        <dbReference type="EMBL" id="CAG8765944.1"/>
    </source>
</evidence>
<dbReference type="Proteomes" id="UP000789702">
    <property type="component" value="Unassembled WGS sequence"/>
</dbReference>
<name>A0ACA9QVD4_9GLOM</name>
<dbReference type="EMBL" id="CAJVPU010053886">
    <property type="protein sequence ID" value="CAG8765944.1"/>
    <property type="molecule type" value="Genomic_DNA"/>
</dbReference>
<organism evidence="1 2">
    <name type="scientific">Dentiscutata heterogama</name>
    <dbReference type="NCBI Taxonomy" id="1316150"/>
    <lineage>
        <taxon>Eukaryota</taxon>
        <taxon>Fungi</taxon>
        <taxon>Fungi incertae sedis</taxon>
        <taxon>Mucoromycota</taxon>
        <taxon>Glomeromycotina</taxon>
        <taxon>Glomeromycetes</taxon>
        <taxon>Diversisporales</taxon>
        <taxon>Gigasporaceae</taxon>
        <taxon>Dentiscutata</taxon>
    </lineage>
</organism>
<proteinExistence type="predicted"/>
<reference evidence="1" key="1">
    <citation type="submission" date="2021-06" db="EMBL/GenBank/DDBJ databases">
        <authorList>
            <person name="Kallberg Y."/>
            <person name="Tangrot J."/>
            <person name="Rosling A."/>
        </authorList>
    </citation>
    <scope>NUCLEOTIDE SEQUENCE</scope>
    <source>
        <strain evidence="1">IL203A</strain>
    </source>
</reference>
<accession>A0ACA9QVD4</accession>
<keyword evidence="2" id="KW-1185">Reference proteome</keyword>